<sequence length="65" mass="7017">MEKIDLELAVDVRHERGGEGGFKSWVVSLRGKGGSARQSTHKINPPLRLPGNPPISGGEDDIPEQ</sequence>
<gene>
    <name evidence="3" type="ORF">HNP84_004354</name>
</gene>
<feature type="domain" description="Trypsin-co-occurring" evidence="2">
    <location>
        <begin position="2"/>
        <end position="43"/>
    </location>
</feature>
<evidence type="ECO:0000256" key="1">
    <source>
        <dbReference type="SAM" id="MobiDB-lite"/>
    </source>
</evidence>
<dbReference type="EMBL" id="JACHGN010000008">
    <property type="protein sequence ID" value="MBB5134622.1"/>
    <property type="molecule type" value="Genomic_DNA"/>
</dbReference>
<evidence type="ECO:0000313" key="3">
    <source>
        <dbReference type="EMBL" id="MBB5134622.1"/>
    </source>
</evidence>
<evidence type="ECO:0000313" key="4">
    <source>
        <dbReference type="Proteomes" id="UP000578449"/>
    </source>
</evidence>
<dbReference type="Pfam" id="PF19631">
    <property type="entry name" value="Trypco2"/>
    <property type="match status" value="1"/>
</dbReference>
<feature type="region of interest" description="Disordered" evidence="1">
    <location>
        <begin position="33"/>
        <end position="65"/>
    </location>
</feature>
<dbReference type="AlphaFoldDB" id="A0A840P5K1"/>
<accession>A0A840P5K1</accession>
<reference evidence="3 4" key="1">
    <citation type="submission" date="2020-08" db="EMBL/GenBank/DDBJ databases">
        <title>Genomic Encyclopedia of Type Strains, Phase IV (KMG-IV): sequencing the most valuable type-strain genomes for metagenomic binning, comparative biology and taxonomic classification.</title>
        <authorList>
            <person name="Goeker M."/>
        </authorList>
    </citation>
    <scope>NUCLEOTIDE SEQUENCE [LARGE SCALE GENOMIC DNA]</scope>
    <source>
        <strain evidence="3 4">DSM 45615</strain>
    </source>
</reference>
<protein>
    <recommendedName>
        <fullName evidence="2">Trypsin-co-occurring domain-containing protein</fullName>
    </recommendedName>
</protein>
<comment type="caution">
    <text evidence="3">The sequence shown here is derived from an EMBL/GenBank/DDBJ whole genome shotgun (WGS) entry which is preliminary data.</text>
</comment>
<dbReference type="InterPro" id="IPR045608">
    <property type="entry name" value="Trypco2"/>
</dbReference>
<dbReference type="Proteomes" id="UP000578449">
    <property type="component" value="Unassembled WGS sequence"/>
</dbReference>
<keyword evidence="4" id="KW-1185">Reference proteome</keyword>
<evidence type="ECO:0000259" key="2">
    <source>
        <dbReference type="Pfam" id="PF19631"/>
    </source>
</evidence>
<name>A0A840P5K1_9ACTN</name>
<proteinExistence type="predicted"/>
<organism evidence="3 4">
    <name type="scientific">Thermocatellispora tengchongensis</name>
    <dbReference type="NCBI Taxonomy" id="1073253"/>
    <lineage>
        <taxon>Bacteria</taxon>
        <taxon>Bacillati</taxon>
        <taxon>Actinomycetota</taxon>
        <taxon>Actinomycetes</taxon>
        <taxon>Streptosporangiales</taxon>
        <taxon>Streptosporangiaceae</taxon>
        <taxon>Thermocatellispora</taxon>
    </lineage>
</organism>